<protein>
    <submittedName>
        <fullName evidence="2">Uncharacterized protein</fullName>
    </submittedName>
</protein>
<evidence type="ECO:0000256" key="1">
    <source>
        <dbReference type="SAM" id="MobiDB-lite"/>
    </source>
</evidence>
<evidence type="ECO:0000313" key="3">
    <source>
        <dbReference type="Proteomes" id="UP001293254"/>
    </source>
</evidence>
<dbReference type="EMBL" id="JACGWO010000010">
    <property type="protein sequence ID" value="KAK4417185.1"/>
    <property type="molecule type" value="Genomic_DNA"/>
</dbReference>
<dbReference type="Proteomes" id="UP001293254">
    <property type="component" value="Unassembled WGS sequence"/>
</dbReference>
<comment type="caution">
    <text evidence="2">The sequence shown here is derived from an EMBL/GenBank/DDBJ whole genome shotgun (WGS) entry which is preliminary data.</text>
</comment>
<dbReference type="AlphaFoldDB" id="A0AAE2CCN9"/>
<keyword evidence="3" id="KW-1185">Reference proteome</keyword>
<proteinExistence type="predicted"/>
<feature type="region of interest" description="Disordered" evidence="1">
    <location>
        <begin position="133"/>
        <end position="157"/>
    </location>
</feature>
<accession>A0AAE2CCN9</accession>
<reference evidence="2" key="2">
    <citation type="journal article" date="2024" name="Plant">
        <title>Genomic evolution and insights into agronomic trait innovations of Sesamum species.</title>
        <authorList>
            <person name="Miao H."/>
            <person name="Wang L."/>
            <person name="Qu L."/>
            <person name="Liu H."/>
            <person name="Sun Y."/>
            <person name="Le M."/>
            <person name="Wang Q."/>
            <person name="Wei S."/>
            <person name="Zheng Y."/>
            <person name="Lin W."/>
            <person name="Duan Y."/>
            <person name="Cao H."/>
            <person name="Xiong S."/>
            <person name="Wang X."/>
            <person name="Wei L."/>
            <person name="Li C."/>
            <person name="Ma Q."/>
            <person name="Ju M."/>
            <person name="Zhao R."/>
            <person name="Li G."/>
            <person name="Mu C."/>
            <person name="Tian Q."/>
            <person name="Mei H."/>
            <person name="Zhang T."/>
            <person name="Gao T."/>
            <person name="Zhang H."/>
        </authorList>
    </citation>
    <scope>NUCLEOTIDE SEQUENCE</scope>
    <source>
        <strain evidence="2">3651</strain>
    </source>
</reference>
<sequence>MVSTFGYVDLSTLSIKVLDKFSAKIGYSGNVKYYRIDALHKFRGIIFETELWQLVDSQGPEINLYLDAEKVSTQHENTENRVDGGDEGIVSTNEEDGIDSELFDSDYNLDDEDNEGIDDALFEKHVDKVVEWTGPNEGDATDHEASSEEEELPPEDVSAPVPDAQDVTALVPVAQDVPQPHPVAKDVPTLVPVIEEFPAADAAKEILVAEDVPSATQKASQELTVCSHALYCFLCTLLILY</sequence>
<name>A0AAE2CCN9_9LAMI</name>
<reference evidence="2" key="1">
    <citation type="submission" date="2020-06" db="EMBL/GenBank/DDBJ databases">
        <authorList>
            <person name="Li T."/>
            <person name="Hu X."/>
            <person name="Zhang T."/>
            <person name="Song X."/>
            <person name="Zhang H."/>
            <person name="Dai N."/>
            <person name="Sheng W."/>
            <person name="Hou X."/>
            <person name="Wei L."/>
        </authorList>
    </citation>
    <scope>NUCLEOTIDE SEQUENCE</scope>
    <source>
        <strain evidence="2">3651</strain>
        <tissue evidence="2">Leaf</tissue>
    </source>
</reference>
<gene>
    <name evidence="2" type="ORF">Salat_2544100</name>
</gene>
<evidence type="ECO:0000313" key="2">
    <source>
        <dbReference type="EMBL" id="KAK4417185.1"/>
    </source>
</evidence>
<organism evidence="2 3">
    <name type="scientific">Sesamum alatum</name>
    <dbReference type="NCBI Taxonomy" id="300844"/>
    <lineage>
        <taxon>Eukaryota</taxon>
        <taxon>Viridiplantae</taxon>
        <taxon>Streptophyta</taxon>
        <taxon>Embryophyta</taxon>
        <taxon>Tracheophyta</taxon>
        <taxon>Spermatophyta</taxon>
        <taxon>Magnoliopsida</taxon>
        <taxon>eudicotyledons</taxon>
        <taxon>Gunneridae</taxon>
        <taxon>Pentapetalae</taxon>
        <taxon>asterids</taxon>
        <taxon>lamiids</taxon>
        <taxon>Lamiales</taxon>
        <taxon>Pedaliaceae</taxon>
        <taxon>Sesamum</taxon>
    </lineage>
</organism>